<sequence>MPDLTQLLIMRMGMCLPCLLLHMQTPILTCLAMRILRAAASCNIYEKDSRI</sequence>
<dbReference type="EnsemblPlants" id="Kaladp0022s0199.1.v1.1">
    <property type="protein sequence ID" value="Kaladp0022s0199.1.v1.1.CDS.1"/>
    <property type="gene ID" value="Kaladp0022s0199.v1.1"/>
</dbReference>
<evidence type="ECO:0000313" key="2">
    <source>
        <dbReference type="Proteomes" id="UP000594263"/>
    </source>
</evidence>
<dbReference type="AlphaFoldDB" id="A0A7N0T597"/>
<proteinExistence type="predicted"/>
<name>A0A7N0T597_KALFE</name>
<dbReference type="Proteomes" id="UP000594263">
    <property type="component" value="Unplaced"/>
</dbReference>
<organism evidence="1 2">
    <name type="scientific">Kalanchoe fedtschenkoi</name>
    <name type="common">Lavender scallops</name>
    <name type="synonym">South American air plant</name>
    <dbReference type="NCBI Taxonomy" id="63787"/>
    <lineage>
        <taxon>Eukaryota</taxon>
        <taxon>Viridiplantae</taxon>
        <taxon>Streptophyta</taxon>
        <taxon>Embryophyta</taxon>
        <taxon>Tracheophyta</taxon>
        <taxon>Spermatophyta</taxon>
        <taxon>Magnoliopsida</taxon>
        <taxon>eudicotyledons</taxon>
        <taxon>Gunneridae</taxon>
        <taxon>Pentapetalae</taxon>
        <taxon>Saxifragales</taxon>
        <taxon>Crassulaceae</taxon>
        <taxon>Kalanchoe</taxon>
    </lineage>
</organism>
<reference evidence="1" key="1">
    <citation type="submission" date="2021-01" db="UniProtKB">
        <authorList>
            <consortium name="EnsemblPlants"/>
        </authorList>
    </citation>
    <scope>IDENTIFICATION</scope>
</reference>
<evidence type="ECO:0000313" key="1">
    <source>
        <dbReference type="EnsemblPlants" id="Kaladp0022s0199.1.v1.1.CDS.1"/>
    </source>
</evidence>
<dbReference type="Gramene" id="Kaladp0022s0199.1.v1.1">
    <property type="protein sequence ID" value="Kaladp0022s0199.1.v1.1.CDS.1"/>
    <property type="gene ID" value="Kaladp0022s0199.v1.1"/>
</dbReference>
<keyword evidence="2" id="KW-1185">Reference proteome</keyword>
<protein>
    <submittedName>
        <fullName evidence="1">Uncharacterized protein</fullName>
    </submittedName>
</protein>
<accession>A0A7N0T597</accession>